<gene>
    <name evidence="2" type="ORF">DNG_08462</name>
</gene>
<dbReference type="GO" id="GO:0070681">
    <property type="term" value="P:glutaminyl-tRNAGln biosynthesis via transamidation"/>
    <property type="evidence" value="ECO:0007669"/>
    <property type="project" value="TreeGrafter"/>
</dbReference>
<dbReference type="PANTHER" id="PTHR15004:SF0">
    <property type="entry name" value="GLUTAMYL-TRNA(GLN) AMIDOTRANSFERASE SUBUNIT C, MITOCHONDRIAL"/>
    <property type="match status" value="1"/>
</dbReference>
<dbReference type="InterPro" id="IPR036113">
    <property type="entry name" value="Asp/Glu-ADT_sf_sub_c"/>
</dbReference>
<keyword evidence="3" id="KW-1185">Reference proteome</keyword>
<dbReference type="GO" id="GO:0006450">
    <property type="term" value="P:regulation of translational fidelity"/>
    <property type="evidence" value="ECO:0007669"/>
    <property type="project" value="InterPro"/>
</dbReference>
<dbReference type="EMBL" id="ONZQ02000013">
    <property type="protein sequence ID" value="SPO05775.1"/>
    <property type="molecule type" value="Genomic_DNA"/>
</dbReference>
<evidence type="ECO:0000259" key="1">
    <source>
        <dbReference type="Pfam" id="PF20978"/>
    </source>
</evidence>
<proteinExistence type="predicted"/>
<dbReference type="GO" id="GO:0030956">
    <property type="term" value="C:glutamyl-tRNA(Gln) amidotransferase complex"/>
    <property type="evidence" value="ECO:0007669"/>
    <property type="project" value="TreeGrafter"/>
</dbReference>
<evidence type="ECO:0000313" key="2">
    <source>
        <dbReference type="EMBL" id="SPO05775.1"/>
    </source>
</evidence>
<dbReference type="GO" id="GO:0005739">
    <property type="term" value="C:mitochondrion"/>
    <property type="evidence" value="ECO:0007669"/>
    <property type="project" value="TreeGrafter"/>
</dbReference>
<dbReference type="Proteomes" id="UP001187682">
    <property type="component" value="Unassembled WGS sequence"/>
</dbReference>
<organism evidence="2 3">
    <name type="scientific">Cephalotrichum gorgonifer</name>
    <dbReference type="NCBI Taxonomy" id="2041049"/>
    <lineage>
        <taxon>Eukaryota</taxon>
        <taxon>Fungi</taxon>
        <taxon>Dikarya</taxon>
        <taxon>Ascomycota</taxon>
        <taxon>Pezizomycotina</taxon>
        <taxon>Sordariomycetes</taxon>
        <taxon>Hypocreomycetidae</taxon>
        <taxon>Microascales</taxon>
        <taxon>Microascaceae</taxon>
        <taxon>Cephalotrichum</taxon>
    </lineage>
</organism>
<dbReference type="InterPro" id="IPR003837">
    <property type="entry name" value="GatC"/>
</dbReference>
<sequence>MPPRAPNLLSLPRRLVRTYSSAIPQQPTWTTRSLLSADAQEEISPSQLSHLLRLSALPQPADAQEEASLLADLHSQLRFVRRIQEVDTSGIEPLRAIRDETSAARDEATLGMKQLGGALEEEVTVGHYQRPRRVRKEVDARDVEDWDPLKNASKTTGRYFVVKSGKDATE</sequence>
<comment type="caution">
    <text evidence="2">The sequence shown here is derived from an EMBL/GenBank/DDBJ whole genome shotgun (WGS) entry which is preliminary data.</text>
</comment>
<accession>A0AAE8SYD5</accession>
<reference evidence="2" key="1">
    <citation type="submission" date="2018-03" db="EMBL/GenBank/DDBJ databases">
        <authorList>
            <person name="Guldener U."/>
        </authorList>
    </citation>
    <scope>NUCLEOTIDE SEQUENCE</scope>
</reference>
<dbReference type="AlphaFoldDB" id="A0AAE8SYD5"/>
<dbReference type="InterPro" id="IPR049545">
    <property type="entry name" value="Gta3_dom"/>
</dbReference>
<dbReference type="GO" id="GO:0032543">
    <property type="term" value="P:mitochondrial translation"/>
    <property type="evidence" value="ECO:0007669"/>
    <property type="project" value="TreeGrafter"/>
</dbReference>
<name>A0AAE8SYD5_9PEZI</name>
<dbReference type="PANTHER" id="PTHR15004">
    <property type="entry name" value="GLUTAMYL-TRNA(GLN) AMIDOTRANSFERASE SUBUNIT C, MITOCHONDRIAL"/>
    <property type="match status" value="1"/>
</dbReference>
<dbReference type="Pfam" id="PF20978">
    <property type="entry name" value="Gta3"/>
    <property type="match status" value="1"/>
</dbReference>
<evidence type="ECO:0000313" key="3">
    <source>
        <dbReference type="Proteomes" id="UP001187682"/>
    </source>
</evidence>
<dbReference type="SUPFAM" id="SSF141000">
    <property type="entry name" value="Glu-tRNAGln amidotransferase C subunit"/>
    <property type="match status" value="1"/>
</dbReference>
<protein>
    <submittedName>
        <fullName evidence="2">Related to a-agglutinin core protein AGA1</fullName>
    </submittedName>
</protein>
<feature type="domain" description="Glutamyl-tRNA amidotransferase complex subunit Gta3" evidence="1">
    <location>
        <begin position="38"/>
        <end position="94"/>
    </location>
</feature>